<comment type="caution">
    <text evidence="1">The sequence shown here is derived from an EMBL/GenBank/DDBJ whole genome shotgun (WGS) entry which is preliminary data.</text>
</comment>
<dbReference type="Gene3D" id="1.10.510.10">
    <property type="entry name" value="Transferase(Phosphotransferase) domain 1"/>
    <property type="match status" value="1"/>
</dbReference>
<gene>
    <name evidence="1" type="ORF">QBC35DRAFT_478893</name>
</gene>
<protein>
    <recommendedName>
        <fullName evidence="3">Protein kinase domain-containing protein</fullName>
    </recommendedName>
</protein>
<evidence type="ECO:0000313" key="1">
    <source>
        <dbReference type="EMBL" id="KAK4182644.1"/>
    </source>
</evidence>
<name>A0AAN6WIC2_9PEZI</name>
<accession>A0AAN6WIC2</accession>
<evidence type="ECO:0000313" key="2">
    <source>
        <dbReference type="Proteomes" id="UP001302126"/>
    </source>
</evidence>
<dbReference type="Proteomes" id="UP001302126">
    <property type="component" value="Unassembled WGS sequence"/>
</dbReference>
<keyword evidence="2" id="KW-1185">Reference proteome</keyword>
<reference evidence="1" key="1">
    <citation type="journal article" date="2023" name="Mol. Phylogenet. Evol.">
        <title>Genome-scale phylogeny and comparative genomics of the fungal order Sordariales.</title>
        <authorList>
            <person name="Hensen N."/>
            <person name="Bonometti L."/>
            <person name="Westerberg I."/>
            <person name="Brannstrom I.O."/>
            <person name="Guillou S."/>
            <person name="Cros-Aarteil S."/>
            <person name="Calhoun S."/>
            <person name="Haridas S."/>
            <person name="Kuo A."/>
            <person name="Mondo S."/>
            <person name="Pangilinan J."/>
            <person name="Riley R."/>
            <person name="LaButti K."/>
            <person name="Andreopoulos B."/>
            <person name="Lipzen A."/>
            <person name="Chen C."/>
            <person name="Yan M."/>
            <person name="Daum C."/>
            <person name="Ng V."/>
            <person name="Clum A."/>
            <person name="Steindorff A."/>
            <person name="Ohm R.A."/>
            <person name="Martin F."/>
            <person name="Silar P."/>
            <person name="Natvig D.O."/>
            <person name="Lalanne C."/>
            <person name="Gautier V."/>
            <person name="Ament-Velasquez S.L."/>
            <person name="Kruys A."/>
            <person name="Hutchinson M.I."/>
            <person name="Powell A.J."/>
            <person name="Barry K."/>
            <person name="Miller A.N."/>
            <person name="Grigoriev I.V."/>
            <person name="Debuchy R."/>
            <person name="Gladieux P."/>
            <person name="Hiltunen Thoren M."/>
            <person name="Johannesson H."/>
        </authorList>
    </citation>
    <scope>NUCLEOTIDE SEQUENCE</scope>
    <source>
        <strain evidence="1">PSN309</strain>
    </source>
</reference>
<dbReference type="EMBL" id="MU864629">
    <property type="protein sequence ID" value="KAK4182644.1"/>
    <property type="molecule type" value="Genomic_DNA"/>
</dbReference>
<dbReference type="AlphaFoldDB" id="A0AAN6WIC2"/>
<evidence type="ECO:0008006" key="3">
    <source>
        <dbReference type="Google" id="ProtNLM"/>
    </source>
</evidence>
<organism evidence="1 2">
    <name type="scientific">Podospora australis</name>
    <dbReference type="NCBI Taxonomy" id="1536484"/>
    <lineage>
        <taxon>Eukaryota</taxon>
        <taxon>Fungi</taxon>
        <taxon>Dikarya</taxon>
        <taxon>Ascomycota</taxon>
        <taxon>Pezizomycotina</taxon>
        <taxon>Sordariomycetes</taxon>
        <taxon>Sordariomycetidae</taxon>
        <taxon>Sordariales</taxon>
        <taxon>Podosporaceae</taxon>
        <taxon>Podospora</taxon>
    </lineage>
</organism>
<dbReference type="SUPFAM" id="SSF56112">
    <property type="entry name" value="Protein kinase-like (PK-like)"/>
    <property type="match status" value="1"/>
</dbReference>
<sequence length="635" mass="73841">MSLQDFPLTKRYELPFPASCALTSRDWLFDIETRREFWVNLDADEEYDELYPPPEPPSPPDPQNIDGCWYFLWNGIPEWHSWYTDRAALLLSQIPDSVLQDLLITTVFLADDLKHVTFGVHPQPNPRGDQFMVSPGFISNHAPLRDYEPLPDHIQTIRRSELAVIERLNATVDVVEYTCPVTLATRKAAAKVHHFERCQWSLLEAWQEIRIHLGLGRSRNRFLVTATHLITEQLRGETVVVGFLTPYVDGSCTAFATRRFKLKWLRQLLDVVDHLHLHCGVALMDWKRDHVLVDLASDEIRIIDFGIAAQLRDEPPTHMPTPFHPPTPDLEKVRGDCRWGTASKDEMAEKRHVLPTSELKRVAALVWEMLCHPWRFLVEKESVLKKPDREVLNNFLCDATKWVKHDEVHLDTDIGDFFRVLMEWLHRRRFDPAVANIRHFSQAAQPVLWTASPKTVVPYFQDVPKRAVLRHAEFNLWPDFDLEGRYAAEIQLLEKFGIPYIEWHRLSEKQTDPKRWLLLTGKYADEEEGKKRRGGRGGAREATTAALRRSPRLIRRARLLAAQRANKQRVPVDMTTKPSIRWNMDDGVPPHREMLDQAEEKLRRLVRERAQGIGLPLRPQHAEWRAGLVDTDYDE</sequence>
<proteinExistence type="predicted"/>
<reference evidence="1" key="2">
    <citation type="submission" date="2023-05" db="EMBL/GenBank/DDBJ databases">
        <authorList>
            <consortium name="Lawrence Berkeley National Laboratory"/>
            <person name="Steindorff A."/>
            <person name="Hensen N."/>
            <person name="Bonometti L."/>
            <person name="Westerberg I."/>
            <person name="Brannstrom I.O."/>
            <person name="Guillou S."/>
            <person name="Cros-Aarteil S."/>
            <person name="Calhoun S."/>
            <person name="Haridas S."/>
            <person name="Kuo A."/>
            <person name="Mondo S."/>
            <person name="Pangilinan J."/>
            <person name="Riley R."/>
            <person name="Labutti K."/>
            <person name="Andreopoulos B."/>
            <person name="Lipzen A."/>
            <person name="Chen C."/>
            <person name="Yanf M."/>
            <person name="Daum C."/>
            <person name="Ng V."/>
            <person name="Clum A."/>
            <person name="Ohm R."/>
            <person name="Martin F."/>
            <person name="Silar P."/>
            <person name="Natvig D."/>
            <person name="Lalanne C."/>
            <person name="Gautier V."/>
            <person name="Ament-Velasquez S.L."/>
            <person name="Kruys A."/>
            <person name="Hutchinson M.I."/>
            <person name="Powell A.J."/>
            <person name="Barry K."/>
            <person name="Miller A.N."/>
            <person name="Grigoriev I.V."/>
            <person name="Debuchy R."/>
            <person name="Gladieux P."/>
            <person name="Thoren M.H."/>
            <person name="Johannesson H."/>
        </authorList>
    </citation>
    <scope>NUCLEOTIDE SEQUENCE</scope>
    <source>
        <strain evidence="1">PSN309</strain>
    </source>
</reference>
<dbReference type="InterPro" id="IPR011009">
    <property type="entry name" value="Kinase-like_dom_sf"/>
</dbReference>